<accession>A0A5C5ZAL1</accession>
<evidence type="ECO:0000313" key="2">
    <source>
        <dbReference type="Proteomes" id="UP000315010"/>
    </source>
</evidence>
<sequence>MPGELGKGFRLRMRRRLERLGSHLGPISILIIPSKVTHLIVLGSLSVHNRCQILPQMGLSPPKNSLAHLYQRYRAPFLEESRIQSQHHQPIPK</sequence>
<proteinExistence type="predicted"/>
<dbReference type="Proteomes" id="UP000315010">
    <property type="component" value="Unassembled WGS sequence"/>
</dbReference>
<gene>
    <name evidence="1" type="ORF">CA13_56220</name>
</gene>
<organism evidence="1 2">
    <name type="scientific">Novipirellula herctigrandis</name>
    <dbReference type="NCBI Taxonomy" id="2527986"/>
    <lineage>
        <taxon>Bacteria</taxon>
        <taxon>Pseudomonadati</taxon>
        <taxon>Planctomycetota</taxon>
        <taxon>Planctomycetia</taxon>
        <taxon>Pirellulales</taxon>
        <taxon>Pirellulaceae</taxon>
        <taxon>Novipirellula</taxon>
    </lineage>
</organism>
<name>A0A5C5ZAL1_9BACT</name>
<reference evidence="1 2" key="1">
    <citation type="submission" date="2019-02" db="EMBL/GenBank/DDBJ databases">
        <title>Deep-cultivation of Planctomycetes and their phenomic and genomic characterization uncovers novel biology.</title>
        <authorList>
            <person name="Wiegand S."/>
            <person name="Jogler M."/>
            <person name="Boedeker C."/>
            <person name="Pinto D."/>
            <person name="Vollmers J."/>
            <person name="Rivas-Marin E."/>
            <person name="Kohn T."/>
            <person name="Peeters S.H."/>
            <person name="Heuer A."/>
            <person name="Rast P."/>
            <person name="Oberbeckmann S."/>
            <person name="Bunk B."/>
            <person name="Jeske O."/>
            <person name="Meyerdierks A."/>
            <person name="Storesund J.E."/>
            <person name="Kallscheuer N."/>
            <person name="Luecker S."/>
            <person name="Lage O.M."/>
            <person name="Pohl T."/>
            <person name="Merkel B.J."/>
            <person name="Hornburger P."/>
            <person name="Mueller R.-W."/>
            <person name="Bruemmer F."/>
            <person name="Labrenz M."/>
            <person name="Spormann A.M."/>
            <person name="Op Den Camp H."/>
            <person name="Overmann J."/>
            <person name="Amann R."/>
            <person name="Jetten M.S.M."/>
            <person name="Mascher T."/>
            <person name="Medema M.H."/>
            <person name="Devos D.P."/>
            <person name="Kaster A.-K."/>
            <person name="Ovreas L."/>
            <person name="Rohde M."/>
            <person name="Galperin M.Y."/>
            <person name="Jogler C."/>
        </authorList>
    </citation>
    <scope>NUCLEOTIDE SEQUENCE [LARGE SCALE GENOMIC DNA]</scope>
    <source>
        <strain evidence="1 2">CA13</strain>
    </source>
</reference>
<keyword evidence="2" id="KW-1185">Reference proteome</keyword>
<protein>
    <submittedName>
        <fullName evidence="1">Uncharacterized protein</fullName>
    </submittedName>
</protein>
<evidence type="ECO:0000313" key="1">
    <source>
        <dbReference type="EMBL" id="TWT84146.1"/>
    </source>
</evidence>
<comment type="caution">
    <text evidence="1">The sequence shown here is derived from an EMBL/GenBank/DDBJ whole genome shotgun (WGS) entry which is preliminary data.</text>
</comment>
<dbReference type="EMBL" id="SJPJ01000001">
    <property type="protein sequence ID" value="TWT84146.1"/>
    <property type="molecule type" value="Genomic_DNA"/>
</dbReference>
<dbReference type="AlphaFoldDB" id="A0A5C5ZAL1"/>